<feature type="domain" description="RNase III" evidence="1">
    <location>
        <begin position="1"/>
        <end position="120"/>
    </location>
</feature>
<dbReference type="Gene3D" id="1.10.1520.10">
    <property type="entry name" value="Ribonuclease III domain"/>
    <property type="match status" value="1"/>
</dbReference>
<feature type="non-terminal residue" evidence="2">
    <location>
        <position position="135"/>
    </location>
</feature>
<feature type="non-terminal residue" evidence="2">
    <location>
        <position position="1"/>
    </location>
</feature>
<dbReference type="InterPro" id="IPR000999">
    <property type="entry name" value="RNase_III_dom"/>
</dbReference>
<proteinExistence type="predicted"/>
<dbReference type="InterPro" id="IPR036389">
    <property type="entry name" value="RNase_III_sf"/>
</dbReference>
<dbReference type="Proteomes" id="UP000250140">
    <property type="component" value="Unassembled WGS sequence"/>
</dbReference>
<dbReference type="SUPFAM" id="SSF69065">
    <property type="entry name" value="RNase III domain-like"/>
    <property type="match status" value="1"/>
</dbReference>
<gene>
    <name evidence="2" type="ORF">AOQ84DRAFT_274498</name>
</gene>
<keyword evidence="3" id="KW-1185">Reference proteome</keyword>
<accession>A0A8E2F220</accession>
<evidence type="ECO:0000259" key="1">
    <source>
        <dbReference type="PROSITE" id="PS50142"/>
    </source>
</evidence>
<sequence>VEAIIAYSFDDKNLLHRALTAAAAYENDREGNRGIAQLGEQLIKTAIIDNSLTLGETRGNFQSTYVRLTQAAKKEHLAEVAKRWGLDNYIKFCPRQSGPSPAALSSAVRAIVGALWLDSRKDISAVAKVIEKLGL</sequence>
<evidence type="ECO:0000313" key="2">
    <source>
        <dbReference type="EMBL" id="OCL08488.1"/>
    </source>
</evidence>
<reference evidence="2 3" key="1">
    <citation type="journal article" date="2016" name="Nat. Commun.">
        <title>Ectomycorrhizal ecology is imprinted in the genome of the dominant symbiotic fungus Cenococcum geophilum.</title>
        <authorList>
            <consortium name="DOE Joint Genome Institute"/>
            <person name="Peter M."/>
            <person name="Kohler A."/>
            <person name="Ohm R.A."/>
            <person name="Kuo A."/>
            <person name="Krutzmann J."/>
            <person name="Morin E."/>
            <person name="Arend M."/>
            <person name="Barry K.W."/>
            <person name="Binder M."/>
            <person name="Choi C."/>
            <person name="Clum A."/>
            <person name="Copeland A."/>
            <person name="Grisel N."/>
            <person name="Haridas S."/>
            <person name="Kipfer T."/>
            <person name="LaButti K."/>
            <person name="Lindquist E."/>
            <person name="Lipzen A."/>
            <person name="Maire R."/>
            <person name="Meier B."/>
            <person name="Mihaltcheva S."/>
            <person name="Molinier V."/>
            <person name="Murat C."/>
            <person name="Poggeler S."/>
            <person name="Quandt C.A."/>
            <person name="Sperisen C."/>
            <person name="Tritt A."/>
            <person name="Tisserant E."/>
            <person name="Crous P.W."/>
            <person name="Henrissat B."/>
            <person name="Nehls U."/>
            <person name="Egli S."/>
            <person name="Spatafora J.W."/>
            <person name="Grigoriev I.V."/>
            <person name="Martin F.M."/>
        </authorList>
    </citation>
    <scope>NUCLEOTIDE SEQUENCE [LARGE SCALE GENOMIC DNA]</scope>
    <source>
        <strain evidence="2 3">CBS 207.34</strain>
    </source>
</reference>
<dbReference type="Pfam" id="PF14622">
    <property type="entry name" value="Ribonucleas_3_3"/>
    <property type="match status" value="1"/>
</dbReference>
<dbReference type="AlphaFoldDB" id="A0A8E2F220"/>
<dbReference type="PROSITE" id="PS50142">
    <property type="entry name" value="RNASE_3_2"/>
    <property type="match status" value="1"/>
</dbReference>
<name>A0A8E2F220_9PEZI</name>
<organism evidence="2 3">
    <name type="scientific">Glonium stellatum</name>
    <dbReference type="NCBI Taxonomy" id="574774"/>
    <lineage>
        <taxon>Eukaryota</taxon>
        <taxon>Fungi</taxon>
        <taxon>Dikarya</taxon>
        <taxon>Ascomycota</taxon>
        <taxon>Pezizomycotina</taxon>
        <taxon>Dothideomycetes</taxon>
        <taxon>Pleosporomycetidae</taxon>
        <taxon>Gloniales</taxon>
        <taxon>Gloniaceae</taxon>
        <taxon>Glonium</taxon>
    </lineage>
</organism>
<dbReference type="EMBL" id="KV749650">
    <property type="protein sequence ID" value="OCL08488.1"/>
    <property type="molecule type" value="Genomic_DNA"/>
</dbReference>
<dbReference type="GO" id="GO:0004525">
    <property type="term" value="F:ribonuclease III activity"/>
    <property type="evidence" value="ECO:0007669"/>
    <property type="project" value="InterPro"/>
</dbReference>
<dbReference type="GO" id="GO:0006396">
    <property type="term" value="P:RNA processing"/>
    <property type="evidence" value="ECO:0007669"/>
    <property type="project" value="InterPro"/>
</dbReference>
<protein>
    <recommendedName>
        <fullName evidence="1">RNase III domain-containing protein</fullName>
    </recommendedName>
</protein>
<dbReference type="OrthoDB" id="67027at2759"/>
<evidence type="ECO:0000313" key="3">
    <source>
        <dbReference type="Proteomes" id="UP000250140"/>
    </source>
</evidence>